<dbReference type="RefSeq" id="WP_160919828.1">
    <property type="nucleotide sequence ID" value="NZ_WMEY01000004.1"/>
</dbReference>
<protein>
    <submittedName>
        <fullName evidence="2">DNA phosphorothioation-dependent restriction protein DptF</fullName>
    </submittedName>
</protein>
<dbReference type="Pfam" id="PF13643">
    <property type="entry name" value="DUF4145"/>
    <property type="match status" value="1"/>
</dbReference>
<evidence type="ECO:0000313" key="3">
    <source>
        <dbReference type="Proteomes" id="UP000447833"/>
    </source>
</evidence>
<dbReference type="AlphaFoldDB" id="A0A845F0J4"/>
<organism evidence="2 3">
    <name type="scientific">Guptibacillus hwajinpoensis</name>
    <dbReference type="NCBI Taxonomy" id="208199"/>
    <lineage>
        <taxon>Bacteria</taxon>
        <taxon>Bacillati</taxon>
        <taxon>Bacillota</taxon>
        <taxon>Bacilli</taxon>
        <taxon>Bacillales</taxon>
        <taxon>Guptibacillaceae</taxon>
        <taxon>Guptibacillus</taxon>
    </lineage>
</organism>
<proteinExistence type="predicted"/>
<sequence length="755" mass="88011">MEKGSFLSFIDHLSPVAALNAKKMEELLYEDSASAIVKSRLFLEEILNEVFKMERIEAPYVSTLYERISYLSKEGIIKRDTQKLFDTIRITGNKAAHAGDFEDLTQAIGLHKVMYEVALWFYELYSQEKVNIPPYEQPKPSKNGFSSQEQIDEIIQKKLIALMEERGERAVTTKEELTNDGEEILVKDLPDNKSYLLRELRRLSDSAQEAIENANAFSHFKKYMHVDRKIQKDLEYILEKNKQDDSGKLILLCGSVGDGKSHLLAYLKKHKPELISAYEIHNDATESFSPDMDAMETLAEVLKGFSDQQATNSNKRVILAINMGVLHNFITADHGDQTYNELSKFVDNSDLFSQNVTTHYSEDSFDLLSFGDYHPFEITSDGPQSQFFLSILNNIFKDSNENPFHLAFKEDQNNGIHTMLHENFEFMKNPFVQKQVVDLIIQTLIRDKMVISARAFLNFIADILIPDTLSSYYSLTEFDRLELNTPNLLFNRMERSPILKAMGEKDPIHQRSSHIDQLIIKLNTYTDYDKVFDQYIESDKAKQWLEPFKRQDNFEGHSFTQLVEVVIRLAYLTNESFSKQVIEQNYLNYVKYMYAFNAGEKSKIRDFYEEMKQAIFKWNGTPKKEYIYINNPGEKFRIAQLLNFKPTYKHLNFNTQNVLESFKATIHLRYHDGNGNDQVDLEIDYPLYNLLTKVQQGYCPNKKDKEDAIKFVEFMDRIMGYGKKKDELLVQFPVDERSYKLKRDDFGDFVFEKES</sequence>
<evidence type="ECO:0000259" key="1">
    <source>
        <dbReference type="Pfam" id="PF13643"/>
    </source>
</evidence>
<dbReference type="NCBIfam" id="TIGR03238">
    <property type="entry name" value="dnd_assoc_3"/>
    <property type="match status" value="1"/>
</dbReference>
<reference evidence="2 3" key="1">
    <citation type="submission" date="2019-11" db="EMBL/GenBank/DDBJ databases">
        <title>Genome sequences of 17 halophilic strains isolated from different environments.</title>
        <authorList>
            <person name="Furrow R.E."/>
        </authorList>
    </citation>
    <scope>NUCLEOTIDE SEQUENCE [LARGE SCALE GENOMIC DNA]</scope>
    <source>
        <strain evidence="2 3">22506_14_FS</strain>
    </source>
</reference>
<dbReference type="InterPro" id="IPR025285">
    <property type="entry name" value="DUF4145"/>
</dbReference>
<accession>A0A845F0J4</accession>
<gene>
    <name evidence="2" type="primary">dptF</name>
    <name evidence="2" type="ORF">GLW07_13535</name>
</gene>
<dbReference type="EMBL" id="WMEY01000004">
    <property type="protein sequence ID" value="MYL64373.1"/>
    <property type="molecule type" value="Genomic_DNA"/>
</dbReference>
<feature type="domain" description="DUF4145" evidence="1">
    <location>
        <begin position="27"/>
        <end position="105"/>
    </location>
</feature>
<name>A0A845F0J4_9BACL</name>
<dbReference type="InterPro" id="IPR017647">
    <property type="entry name" value="Dnd_assoc_3"/>
</dbReference>
<dbReference type="Proteomes" id="UP000447833">
    <property type="component" value="Unassembled WGS sequence"/>
</dbReference>
<comment type="caution">
    <text evidence="2">The sequence shown here is derived from an EMBL/GenBank/DDBJ whole genome shotgun (WGS) entry which is preliminary data.</text>
</comment>
<evidence type="ECO:0000313" key="2">
    <source>
        <dbReference type="EMBL" id="MYL64373.1"/>
    </source>
</evidence>